<accession>A0ACC2I0G0</accession>
<keyword evidence="2" id="KW-1185">Reference proteome</keyword>
<protein>
    <submittedName>
        <fullName evidence="1">Uncharacterized protein</fullName>
    </submittedName>
</protein>
<comment type="caution">
    <text evidence="1">The sequence shown here is derived from an EMBL/GenBank/DDBJ whole genome shotgun (WGS) entry which is preliminary data.</text>
</comment>
<organism evidence="1 2">
    <name type="scientific">Boeremia exigua</name>
    <dbReference type="NCBI Taxonomy" id="749465"/>
    <lineage>
        <taxon>Eukaryota</taxon>
        <taxon>Fungi</taxon>
        <taxon>Dikarya</taxon>
        <taxon>Ascomycota</taxon>
        <taxon>Pezizomycotina</taxon>
        <taxon>Dothideomycetes</taxon>
        <taxon>Pleosporomycetidae</taxon>
        <taxon>Pleosporales</taxon>
        <taxon>Pleosporineae</taxon>
        <taxon>Didymellaceae</taxon>
        <taxon>Boeremia</taxon>
    </lineage>
</organism>
<gene>
    <name evidence="1" type="ORF">OPT61_g7974</name>
</gene>
<sequence>MARQKLHLRADWWNWYSAKDVGRQGQGERGRHSVPVQQERRAGLPGCRYADVAKSHGSSQHARQKRRGDVFDCAANSKPNMQHQNSQSAGWYPNIIYTGRGRAGQRAPAAAIRRRVMTGGKTRRETRRLFGLLGEEGDEVVAVLGLLETTKGHLGAGDVLLGVLEVLEQRVLVPGDALLLVGVRVRVAVDLASLAAEQAVQHGADLVALPLLQGVALCAARLEEVGTLLSIAWWLLVGSWETPPPSRPSPARPPLIARFAPVDRALRRLNSSE</sequence>
<dbReference type="EMBL" id="JAPHNI010000707">
    <property type="protein sequence ID" value="KAJ8108715.1"/>
    <property type="molecule type" value="Genomic_DNA"/>
</dbReference>
<reference evidence="1" key="1">
    <citation type="submission" date="2022-11" db="EMBL/GenBank/DDBJ databases">
        <title>Genome Sequence of Boeremia exigua.</title>
        <authorList>
            <person name="Buettner E."/>
        </authorList>
    </citation>
    <scope>NUCLEOTIDE SEQUENCE</scope>
    <source>
        <strain evidence="1">CU02</strain>
    </source>
</reference>
<evidence type="ECO:0000313" key="2">
    <source>
        <dbReference type="Proteomes" id="UP001153331"/>
    </source>
</evidence>
<proteinExistence type="predicted"/>
<name>A0ACC2I0G0_9PLEO</name>
<dbReference type="Proteomes" id="UP001153331">
    <property type="component" value="Unassembled WGS sequence"/>
</dbReference>
<evidence type="ECO:0000313" key="1">
    <source>
        <dbReference type="EMBL" id="KAJ8108715.1"/>
    </source>
</evidence>